<dbReference type="EMBL" id="JAAARO010000005">
    <property type="protein sequence ID" value="KAF5747808.1"/>
    <property type="molecule type" value="Genomic_DNA"/>
</dbReference>
<dbReference type="PANTHER" id="PTHR34207:SF2">
    <property type="entry name" value="PROTEIN BIC1"/>
    <property type="match status" value="1"/>
</dbReference>
<comment type="caution">
    <text evidence="1">The sequence shown here is derived from an EMBL/GenBank/DDBJ whole genome shotgun (WGS) entry which is preliminary data.</text>
</comment>
<accession>A0A7J7DN93</accession>
<reference evidence="1 2" key="1">
    <citation type="journal article" date="2020" name="Nat. Commun.">
        <title>Genome of Tripterygium wilfordii and identification of cytochrome P450 involved in triptolide biosynthesis.</title>
        <authorList>
            <person name="Tu L."/>
            <person name="Su P."/>
            <person name="Zhang Z."/>
            <person name="Gao L."/>
            <person name="Wang J."/>
            <person name="Hu T."/>
            <person name="Zhou J."/>
            <person name="Zhang Y."/>
            <person name="Zhao Y."/>
            <person name="Liu Y."/>
            <person name="Song Y."/>
            <person name="Tong Y."/>
            <person name="Lu Y."/>
            <person name="Yang J."/>
            <person name="Xu C."/>
            <person name="Jia M."/>
            <person name="Peters R.J."/>
            <person name="Huang L."/>
            <person name="Gao W."/>
        </authorList>
    </citation>
    <scope>NUCLEOTIDE SEQUENCE [LARGE SCALE GENOMIC DNA]</scope>
    <source>
        <strain evidence="2">cv. XIE 37</strain>
        <tissue evidence="1">Leaf</tissue>
    </source>
</reference>
<dbReference type="InParanoid" id="A0A7J7DN93"/>
<dbReference type="PANTHER" id="PTHR34207">
    <property type="entry name" value="PROTEIN BIC1"/>
    <property type="match status" value="1"/>
</dbReference>
<organism evidence="1 2">
    <name type="scientific">Tripterygium wilfordii</name>
    <name type="common">Thunder God vine</name>
    <dbReference type="NCBI Taxonomy" id="458696"/>
    <lineage>
        <taxon>Eukaryota</taxon>
        <taxon>Viridiplantae</taxon>
        <taxon>Streptophyta</taxon>
        <taxon>Embryophyta</taxon>
        <taxon>Tracheophyta</taxon>
        <taxon>Spermatophyta</taxon>
        <taxon>Magnoliopsida</taxon>
        <taxon>eudicotyledons</taxon>
        <taxon>Gunneridae</taxon>
        <taxon>Pentapetalae</taxon>
        <taxon>rosids</taxon>
        <taxon>fabids</taxon>
        <taxon>Celastrales</taxon>
        <taxon>Celastraceae</taxon>
        <taxon>Tripterygium</taxon>
    </lineage>
</organism>
<dbReference type="AlphaFoldDB" id="A0A7J7DN93"/>
<keyword evidence="2" id="KW-1185">Reference proteome</keyword>
<dbReference type="CDD" id="cd22645">
    <property type="entry name" value="BIC1_CID"/>
    <property type="match status" value="1"/>
</dbReference>
<sequence length="89" mass="10118">MNLVENAYSKAKSADDNIGKETGEWEEAVQEDYGRERLKRHRIEVGGRVWIPHIWGQEDFLKDWIDCSAFDACLLPNGIVSARASLVGR</sequence>
<evidence type="ECO:0008006" key="3">
    <source>
        <dbReference type="Google" id="ProtNLM"/>
    </source>
</evidence>
<name>A0A7J7DN93_TRIWF</name>
<gene>
    <name evidence="1" type="ORF">HS088_TW05G00535</name>
</gene>
<dbReference type="InterPro" id="IPR040374">
    <property type="entry name" value="BIC"/>
</dbReference>
<protein>
    <recommendedName>
        <fullName evidence="3">Protein BIC1</fullName>
    </recommendedName>
</protein>
<evidence type="ECO:0000313" key="1">
    <source>
        <dbReference type="EMBL" id="KAF5747808.1"/>
    </source>
</evidence>
<evidence type="ECO:0000313" key="2">
    <source>
        <dbReference type="Proteomes" id="UP000593562"/>
    </source>
</evidence>
<dbReference type="GO" id="GO:0009785">
    <property type="term" value="P:blue light signaling pathway"/>
    <property type="evidence" value="ECO:0007669"/>
    <property type="project" value="InterPro"/>
</dbReference>
<proteinExistence type="predicted"/>
<dbReference type="Proteomes" id="UP000593562">
    <property type="component" value="Unassembled WGS sequence"/>
</dbReference>